<sequence>MASSRVVSSHLPPSKDRAFTAALLRVSEKAIRHDDVIYCGPNEPIYGWTATVPNPRYSEKPKPSFGKKKKILKKMKANIDYFKNSEAILEMSNASSNTDGQYHTYATLRDMYDTYKKLAFKCPTSVMT</sequence>
<protein>
    <submittedName>
        <fullName evidence="1">Uncharacterized protein</fullName>
    </submittedName>
</protein>
<reference evidence="1" key="3">
    <citation type="submission" date="2025-09" db="UniProtKB">
        <authorList>
            <consortium name="Ensembl"/>
        </authorList>
    </citation>
    <scope>IDENTIFICATION</scope>
</reference>
<evidence type="ECO:0000313" key="2">
    <source>
        <dbReference type="Proteomes" id="UP000008144"/>
    </source>
</evidence>
<proteinExistence type="predicted"/>
<organism evidence="1 2">
    <name type="scientific">Ciona intestinalis</name>
    <name type="common">Transparent sea squirt</name>
    <name type="synonym">Ascidia intestinalis</name>
    <dbReference type="NCBI Taxonomy" id="7719"/>
    <lineage>
        <taxon>Eukaryota</taxon>
        <taxon>Metazoa</taxon>
        <taxon>Chordata</taxon>
        <taxon>Tunicata</taxon>
        <taxon>Ascidiacea</taxon>
        <taxon>Phlebobranchia</taxon>
        <taxon>Cionidae</taxon>
        <taxon>Ciona</taxon>
    </lineage>
</organism>
<dbReference type="Ensembl" id="ENSCINT00000023181.2">
    <property type="protein sequence ID" value="ENSCINP00000022935.2"/>
    <property type="gene ID" value="ENSCING00000012233.2"/>
</dbReference>
<reference evidence="2" key="1">
    <citation type="journal article" date="2002" name="Science">
        <title>The draft genome of Ciona intestinalis: insights into chordate and vertebrate origins.</title>
        <authorList>
            <person name="Dehal P."/>
            <person name="Satou Y."/>
            <person name="Campbell R.K."/>
            <person name="Chapman J."/>
            <person name="Degnan B."/>
            <person name="De Tomaso A."/>
            <person name="Davidson B."/>
            <person name="Di Gregorio A."/>
            <person name="Gelpke M."/>
            <person name="Goodstein D.M."/>
            <person name="Harafuji N."/>
            <person name="Hastings K.E."/>
            <person name="Ho I."/>
            <person name="Hotta K."/>
            <person name="Huang W."/>
            <person name="Kawashima T."/>
            <person name="Lemaire P."/>
            <person name="Martinez D."/>
            <person name="Meinertzhagen I.A."/>
            <person name="Necula S."/>
            <person name="Nonaka M."/>
            <person name="Putnam N."/>
            <person name="Rash S."/>
            <person name="Saiga H."/>
            <person name="Satake M."/>
            <person name="Terry A."/>
            <person name="Yamada L."/>
            <person name="Wang H.G."/>
            <person name="Awazu S."/>
            <person name="Azumi K."/>
            <person name="Boore J."/>
            <person name="Branno M."/>
            <person name="Chin-Bow S."/>
            <person name="DeSantis R."/>
            <person name="Doyle S."/>
            <person name="Francino P."/>
            <person name="Keys D.N."/>
            <person name="Haga S."/>
            <person name="Hayashi H."/>
            <person name="Hino K."/>
            <person name="Imai K.S."/>
            <person name="Inaba K."/>
            <person name="Kano S."/>
            <person name="Kobayashi K."/>
            <person name="Kobayashi M."/>
            <person name="Lee B.I."/>
            <person name="Makabe K.W."/>
            <person name="Manohar C."/>
            <person name="Matassi G."/>
            <person name="Medina M."/>
            <person name="Mochizuki Y."/>
            <person name="Mount S."/>
            <person name="Morishita T."/>
            <person name="Miura S."/>
            <person name="Nakayama A."/>
            <person name="Nishizaka S."/>
            <person name="Nomoto H."/>
            <person name="Ohta F."/>
            <person name="Oishi K."/>
            <person name="Rigoutsos I."/>
            <person name="Sano M."/>
            <person name="Sasaki A."/>
            <person name="Sasakura Y."/>
            <person name="Shoguchi E."/>
            <person name="Shin-i T."/>
            <person name="Spagnuolo A."/>
            <person name="Stainier D."/>
            <person name="Suzuki M.M."/>
            <person name="Tassy O."/>
            <person name="Takatori N."/>
            <person name="Tokuoka M."/>
            <person name="Yagi K."/>
            <person name="Yoshizaki F."/>
            <person name="Wada S."/>
            <person name="Zhang C."/>
            <person name="Hyatt P.D."/>
            <person name="Larimer F."/>
            <person name="Detter C."/>
            <person name="Doggett N."/>
            <person name="Glavina T."/>
            <person name="Hawkins T."/>
            <person name="Richardson P."/>
            <person name="Lucas S."/>
            <person name="Kohara Y."/>
            <person name="Levine M."/>
            <person name="Satoh N."/>
            <person name="Rokhsar D.S."/>
        </authorList>
    </citation>
    <scope>NUCLEOTIDE SEQUENCE [LARGE SCALE GENOMIC DNA]</scope>
</reference>
<dbReference type="AlphaFoldDB" id="F7B5W3"/>
<accession>F7B5W3</accession>
<dbReference type="Proteomes" id="UP000008144">
    <property type="component" value="Unassembled WGS sequence"/>
</dbReference>
<keyword evidence="2" id="KW-1185">Reference proteome</keyword>
<reference evidence="1" key="2">
    <citation type="submission" date="2025-08" db="UniProtKB">
        <authorList>
            <consortium name="Ensembl"/>
        </authorList>
    </citation>
    <scope>IDENTIFICATION</scope>
</reference>
<name>F7B5W3_CIOIN</name>
<dbReference type="HOGENOM" id="CLU_160788_0_0_1"/>
<dbReference type="GeneTree" id="ENSGT00660000097253"/>
<evidence type="ECO:0000313" key="1">
    <source>
        <dbReference type="Ensembl" id="ENSCINP00000022935.2"/>
    </source>
</evidence>
<dbReference type="InParanoid" id="F7B5W3"/>